<dbReference type="CDD" id="cd00077">
    <property type="entry name" value="HDc"/>
    <property type="match status" value="1"/>
</dbReference>
<evidence type="ECO:0000313" key="2">
    <source>
        <dbReference type="EMBL" id="NPD92860.1"/>
    </source>
</evidence>
<evidence type="ECO:0000259" key="1">
    <source>
        <dbReference type="Pfam" id="PF01966"/>
    </source>
</evidence>
<feature type="domain" description="HD" evidence="1">
    <location>
        <begin position="33"/>
        <end position="127"/>
    </location>
</feature>
<dbReference type="EMBL" id="JABKKF010000011">
    <property type="protein sequence ID" value="NPD92860.1"/>
    <property type="molecule type" value="Genomic_DNA"/>
</dbReference>
<organism evidence="2 3">
    <name type="scientific">Xylanibacter muris</name>
    <dbReference type="NCBI Taxonomy" id="2736290"/>
    <lineage>
        <taxon>Bacteria</taxon>
        <taxon>Pseudomonadati</taxon>
        <taxon>Bacteroidota</taxon>
        <taxon>Bacteroidia</taxon>
        <taxon>Bacteroidales</taxon>
        <taxon>Prevotellaceae</taxon>
        <taxon>Xylanibacter</taxon>
    </lineage>
</organism>
<proteinExistence type="predicted"/>
<keyword evidence="3" id="KW-1185">Reference proteome</keyword>
<gene>
    <name evidence="2" type="ORF">HPS56_11000</name>
</gene>
<evidence type="ECO:0000313" key="3">
    <source>
        <dbReference type="Proteomes" id="UP000714420"/>
    </source>
</evidence>
<dbReference type="InterPro" id="IPR006674">
    <property type="entry name" value="HD_domain"/>
</dbReference>
<accession>A0ABX2ARK7</accession>
<comment type="caution">
    <text evidence="2">The sequence shown here is derived from an EMBL/GenBank/DDBJ whole genome shotgun (WGS) entry which is preliminary data.</text>
</comment>
<dbReference type="SUPFAM" id="SSF109604">
    <property type="entry name" value="HD-domain/PDEase-like"/>
    <property type="match status" value="1"/>
</dbReference>
<dbReference type="Proteomes" id="UP000714420">
    <property type="component" value="Unassembled WGS sequence"/>
</dbReference>
<dbReference type="Gene3D" id="1.10.3210.10">
    <property type="entry name" value="Hypothetical protein af1432"/>
    <property type="match status" value="1"/>
</dbReference>
<reference evidence="2 3" key="1">
    <citation type="submission" date="2020-05" db="EMBL/GenBank/DDBJ databases">
        <title>Distinct polysaccharide utilization as determinants for interspecies competition between intestinal Prevotella spp.</title>
        <authorList>
            <person name="Galvez E.J.C."/>
            <person name="Iljazovic A."/>
            <person name="Strowig T."/>
        </authorList>
    </citation>
    <scope>NUCLEOTIDE SEQUENCE [LARGE SCALE GENOMIC DNA]</scope>
    <source>
        <strain evidence="2 3">PMUR</strain>
    </source>
</reference>
<dbReference type="InterPro" id="IPR003607">
    <property type="entry name" value="HD/PDEase_dom"/>
</dbReference>
<sequence length="214" mass="24448">MIKNAASLDLVEFIETNILPQYSSFDKAHSLVHVTQVIRRALDLVRITGADINMVYVIAAYHDIGMSGPRAVHHITGGRILAQDARLKKWFSPEQIKIMKEAVEDHRASASHAPRSIYGKIVAEADRDMTPDVVLRRTVQFGLANYPHLDRDRQWERFAAHMDNKYSSHGYIRLWIPGSDNAEKLNTLRSLISDTATLRRMFDRIYDEETSCVD</sequence>
<protein>
    <submittedName>
        <fullName evidence="2">HD domain-containing protein</fullName>
    </submittedName>
</protein>
<dbReference type="Pfam" id="PF01966">
    <property type="entry name" value="HD"/>
    <property type="match status" value="1"/>
</dbReference>
<dbReference type="RefSeq" id="WP_172276419.1">
    <property type="nucleotide sequence ID" value="NZ_CASGMU010000011.1"/>
</dbReference>
<name>A0ABX2ARK7_9BACT</name>